<reference evidence="1" key="1">
    <citation type="submission" date="2021-04" db="EMBL/GenBank/DDBJ databases">
        <authorList>
            <person name="Tunstrom K."/>
        </authorList>
    </citation>
    <scope>NUCLEOTIDE SEQUENCE</scope>
</reference>
<organism evidence="1 2">
    <name type="scientific">Parnassius apollo</name>
    <name type="common">Apollo butterfly</name>
    <name type="synonym">Papilio apollo</name>
    <dbReference type="NCBI Taxonomy" id="110799"/>
    <lineage>
        <taxon>Eukaryota</taxon>
        <taxon>Metazoa</taxon>
        <taxon>Ecdysozoa</taxon>
        <taxon>Arthropoda</taxon>
        <taxon>Hexapoda</taxon>
        <taxon>Insecta</taxon>
        <taxon>Pterygota</taxon>
        <taxon>Neoptera</taxon>
        <taxon>Endopterygota</taxon>
        <taxon>Lepidoptera</taxon>
        <taxon>Glossata</taxon>
        <taxon>Ditrysia</taxon>
        <taxon>Papilionoidea</taxon>
        <taxon>Papilionidae</taxon>
        <taxon>Parnassiinae</taxon>
        <taxon>Parnassini</taxon>
        <taxon>Parnassius</taxon>
        <taxon>Parnassius</taxon>
    </lineage>
</organism>
<dbReference type="EMBL" id="CAJQZP010001123">
    <property type="protein sequence ID" value="CAG5017235.1"/>
    <property type="molecule type" value="Genomic_DNA"/>
</dbReference>
<evidence type="ECO:0000313" key="1">
    <source>
        <dbReference type="EMBL" id="CAG5017235.1"/>
    </source>
</evidence>
<dbReference type="Proteomes" id="UP000691718">
    <property type="component" value="Unassembled WGS sequence"/>
</dbReference>
<gene>
    <name evidence="1" type="ORF">PAPOLLO_LOCUS16637</name>
</gene>
<name>A0A8S3XCL1_PARAO</name>
<dbReference type="AlphaFoldDB" id="A0A8S3XCL1"/>
<proteinExistence type="predicted"/>
<accession>A0A8S3XCL1</accession>
<evidence type="ECO:0000313" key="2">
    <source>
        <dbReference type="Proteomes" id="UP000691718"/>
    </source>
</evidence>
<sequence>MKVTQWRRESALNFGAGHTHVLASVFLTCAVESLVLGCQLPTLQRFVAEIADLLCRLSRANWQKPSSKKKALYSSR</sequence>
<comment type="caution">
    <text evidence="1">The sequence shown here is derived from an EMBL/GenBank/DDBJ whole genome shotgun (WGS) entry which is preliminary data.</text>
</comment>
<keyword evidence="2" id="KW-1185">Reference proteome</keyword>
<protein>
    <submittedName>
        <fullName evidence="1">(apollo) hypothetical protein</fullName>
    </submittedName>
</protein>